<comment type="catalytic activity">
    <reaction evidence="1">
        <text>ATP + H2O = ADP + phosphate + H(+)</text>
        <dbReference type="Rhea" id="RHEA:13065"/>
        <dbReference type="ChEBI" id="CHEBI:15377"/>
        <dbReference type="ChEBI" id="CHEBI:15378"/>
        <dbReference type="ChEBI" id="CHEBI:30616"/>
        <dbReference type="ChEBI" id="CHEBI:43474"/>
        <dbReference type="ChEBI" id="CHEBI:456216"/>
        <dbReference type="EC" id="5.6.2.3"/>
    </reaction>
</comment>
<dbReference type="GO" id="GO:0043139">
    <property type="term" value="F:5'-3' DNA helicase activity"/>
    <property type="evidence" value="ECO:0007669"/>
    <property type="project" value="UniProtKB-EC"/>
</dbReference>
<dbReference type="SUPFAM" id="SSF52540">
    <property type="entry name" value="P-loop containing nucleoside triphosphate hydrolases"/>
    <property type="match status" value="2"/>
</dbReference>
<evidence type="ECO:0000259" key="2">
    <source>
        <dbReference type="Pfam" id="PF05970"/>
    </source>
</evidence>
<dbReference type="Gene3D" id="3.40.50.300">
    <property type="entry name" value="P-loop containing nucleotide triphosphate hydrolases"/>
    <property type="match status" value="1"/>
</dbReference>
<dbReference type="EC" id="5.6.2.3" evidence="1"/>
<dbReference type="WBParaSite" id="nRc.2.0.1.t34380-RA">
    <property type="protein sequence ID" value="nRc.2.0.1.t34380-RA"/>
    <property type="gene ID" value="nRc.2.0.1.g34380"/>
</dbReference>
<keyword evidence="1" id="KW-0234">DNA repair</keyword>
<dbReference type="Proteomes" id="UP000887565">
    <property type="component" value="Unplaced"/>
</dbReference>
<proteinExistence type="inferred from homology"/>
<dbReference type="GO" id="GO:0005524">
    <property type="term" value="F:ATP binding"/>
    <property type="evidence" value="ECO:0007669"/>
    <property type="project" value="UniProtKB-KW"/>
</dbReference>
<keyword evidence="1" id="KW-0378">Hydrolase</keyword>
<organism evidence="4 5">
    <name type="scientific">Romanomermis culicivorax</name>
    <name type="common">Nematode worm</name>
    <dbReference type="NCBI Taxonomy" id="13658"/>
    <lineage>
        <taxon>Eukaryota</taxon>
        <taxon>Metazoa</taxon>
        <taxon>Ecdysozoa</taxon>
        <taxon>Nematoda</taxon>
        <taxon>Enoplea</taxon>
        <taxon>Dorylaimia</taxon>
        <taxon>Mermithida</taxon>
        <taxon>Mermithoidea</taxon>
        <taxon>Mermithidae</taxon>
        <taxon>Romanomermis</taxon>
    </lineage>
</organism>
<dbReference type="GO" id="GO:0006310">
    <property type="term" value="P:DNA recombination"/>
    <property type="evidence" value="ECO:0007669"/>
    <property type="project" value="UniProtKB-KW"/>
</dbReference>
<keyword evidence="1" id="KW-0067">ATP-binding</keyword>
<sequence length="467" mass="52181">MGLPKPKDFDFNKVTEELQIRNPLRDMLHLEQDPEEVEPAPPNYQVQDCLNQSRMNKEQLSCFRQVRQAIINADKADYKGQRLFLLHGSGGTGKTFVYNSLITWCKSKDRVAIACASTGIAARLLSGGQTAHSTFGIMNDVGPNQPSNMPFESLNAEKLRSASLIIIDEISMLHRNVFEYIDRVMQSVQYRDTKRQPFGGKVFLIGGDFKQLLPVVQSACIQDQINASLKTSSLYDLFKRFDLVQNMRVNKDEASFSEFLEEVGNGTNFIENTTFMFVPSEMRVYTREDLIEFCFPRNLLQHPVENIDGLSNAAILAPTNLAVEFINLQVLECVAGEERIFSSTDSLQIAGDSESLMAHNIGGLQVNVGDNVLEMIHERMPTGFPPHNLHLKVGAVVMLIKNLCVSDGLCNGTRLQIVSMGDNLLRCRVLSRQLSFKKKLSCLAEIGITTLVFSLVQSTMASFLLAL</sequence>
<dbReference type="GO" id="GO:0000723">
    <property type="term" value="P:telomere maintenance"/>
    <property type="evidence" value="ECO:0007669"/>
    <property type="project" value="InterPro"/>
</dbReference>
<dbReference type="Pfam" id="PF21530">
    <property type="entry name" value="Pif1_2B_dom"/>
    <property type="match status" value="1"/>
</dbReference>
<dbReference type="Pfam" id="PF05970">
    <property type="entry name" value="PIF1"/>
    <property type="match status" value="1"/>
</dbReference>
<dbReference type="PANTHER" id="PTHR10492">
    <property type="match status" value="1"/>
</dbReference>
<evidence type="ECO:0000259" key="3">
    <source>
        <dbReference type="Pfam" id="PF21530"/>
    </source>
</evidence>
<accession>A0A915K6N5</accession>
<dbReference type="InterPro" id="IPR010285">
    <property type="entry name" value="DNA_helicase_pif1-like_DEAD"/>
</dbReference>
<evidence type="ECO:0000313" key="5">
    <source>
        <dbReference type="WBParaSite" id="nRc.2.0.1.t34380-RA"/>
    </source>
</evidence>
<keyword evidence="1" id="KW-0233">DNA recombination</keyword>
<reference evidence="5" key="1">
    <citation type="submission" date="2022-11" db="UniProtKB">
        <authorList>
            <consortium name="WormBaseParasite"/>
        </authorList>
    </citation>
    <scope>IDENTIFICATION</scope>
</reference>
<dbReference type="OMA" id="EMIHERM"/>
<dbReference type="InterPro" id="IPR049163">
    <property type="entry name" value="Pif1-like_2B_dom"/>
</dbReference>
<feature type="domain" description="DNA helicase Pif1-like DEAD-box helicase" evidence="2">
    <location>
        <begin position="55"/>
        <end position="268"/>
    </location>
</feature>
<comment type="cofactor">
    <cofactor evidence="1">
        <name>Mg(2+)</name>
        <dbReference type="ChEBI" id="CHEBI:18420"/>
    </cofactor>
</comment>
<evidence type="ECO:0000256" key="1">
    <source>
        <dbReference type="RuleBase" id="RU363044"/>
    </source>
</evidence>
<dbReference type="InterPro" id="IPR027417">
    <property type="entry name" value="P-loop_NTPase"/>
</dbReference>
<name>A0A915K6N5_ROMCU</name>
<evidence type="ECO:0000313" key="4">
    <source>
        <dbReference type="Proteomes" id="UP000887565"/>
    </source>
</evidence>
<dbReference type="GO" id="GO:0016787">
    <property type="term" value="F:hydrolase activity"/>
    <property type="evidence" value="ECO:0007669"/>
    <property type="project" value="UniProtKB-KW"/>
</dbReference>
<keyword evidence="1" id="KW-0227">DNA damage</keyword>
<dbReference type="GO" id="GO:0006281">
    <property type="term" value="P:DNA repair"/>
    <property type="evidence" value="ECO:0007669"/>
    <property type="project" value="UniProtKB-KW"/>
</dbReference>
<keyword evidence="1" id="KW-0347">Helicase</keyword>
<comment type="similarity">
    <text evidence="1">Belongs to the helicase family.</text>
</comment>
<keyword evidence="1" id="KW-0547">Nucleotide-binding</keyword>
<feature type="domain" description="DNA helicase Pif1-like 2B" evidence="3">
    <location>
        <begin position="383"/>
        <end position="419"/>
    </location>
</feature>
<protein>
    <recommendedName>
        <fullName evidence="1">ATP-dependent DNA helicase</fullName>
        <ecNumber evidence="1">5.6.2.3</ecNumber>
    </recommendedName>
</protein>
<dbReference type="PANTHER" id="PTHR10492:SF57">
    <property type="entry name" value="ATP-DEPENDENT DNA HELICASE"/>
    <property type="match status" value="1"/>
</dbReference>
<dbReference type="AlphaFoldDB" id="A0A915K6N5"/>
<keyword evidence="4" id="KW-1185">Reference proteome</keyword>